<dbReference type="InterPro" id="IPR028082">
    <property type="entry name" value="Peripla_BP_I"/>
</dbReference>
<dbReference type="InterPro" id="IPR001828">
    <property type="entry name" value="ANF_lig-bd_rcpt"/>
</dbReference>
<evidence type="ECO:0000313" key="11">
    <source>
        <dbReference type="EMBL" id="EDV21425.1"/>
    </source>
</evidence>
<keyword evidence="2 9" id="KW-0812">Transmembrane</keyword>
<dbReference type="RefSeq" id="XP_002116025.1">
    <property type="nucleotide sequence ID" value="XM_002115989.1"/>
</dbReference>
<feature type="transmembrane region" description="Helical" evidence="9">
    <location>
        <begin position="421"/>
        <end position="443"/>
    </location>
</feature>
<evidence type="ECO:0000256" key="9">
    <source>
        <dbReference type="SAM" id="Phobius"/>
    </source>
</evidence>
<dbReference type="GeneID" id="6757238"/>
<evidence type="ECO:0000256" key="8">
    <source>
        <dbReference type="ARBA" id="ARBA00023224"/>
    </source>
</evidence>
<feature type="domain" description="G-protein coupled receptors family 3 profile" evidence="10">
    <location>
        <begin position="185"/>
        <end position="465"/>
    </location>
</feature>
<dbReference type="OrthoDB" id="17569at2759"/>
<name>B3S760_TRIAD</name>
<comment type="subcellular location">
    <subcellularLocation>
        <location evidence="1">Membrane</location>
        <topology evidence="1">Multi-pass membrane protein</topology>
    </subcellularLocation>
</comment>
<dbReference type="OMA" id="TIWIMAM"/>
<feature type="transmembrane region" description="Helical" evidence="9">
    <location>
        <begin position="301"/>
        <end position="322"/>
    </location>
</feature>
<dbReference type="CDD" id="cd15047">
    <property type="entry name" value="7tmC_GABA-B-like"/>
    <property type="match status" value="1"/>
</dbReference>
<organism evidence="11 12">
    <name type="scientific">Trichoplax adhaerens</name>
    <name type="common">Trichoplax reptans</name>
    <dbReference type="NCBI Taxonomy" id="10228"/>
    <lineage>
        <taxon>Eukaryota</taxon>
        <taxon>Metazoa</taxon>
        <taxon>Placozoa</taxon>
        <taxon>Uniplacotomia</taxon>
        <taxon>Trichoplacea</taxon>
        <taxon>Trichoplacidae</taxon>
        <taxon>Trichoplax</taxon>
    </lineage>
</organism>
<keyword evidence="8" id="KW-0807">Transducer</keyword>
<dbReference type="PRINTS" id="PR01176">
    <property type="entry name" value="GABABRECEPTR"/>
</dbReference>
<dbReference type="InParanoid" id="B3S760"/>
<dbReference type="AlphaFoldDB" id="B3S760"/>
<protein>
    <recommendedName>
        <fullName evidence="10">G-protein coupled receptors family 3 profile domain-containing protein</fullName>
    </recommendedName>
</protein>
<dbReference type="PRINTS" id="PR01177">
    <property type="entry name" value="GABAB1RECPTR"/>
</dbReference>
<evidence type="ECO:0000256" key="4">
    <source>
        <dbReference type="ARBA" id="ARBA00023040"/>
    </source>
</evidence>
<dbReference type="HOGENOM" id="CLU_005240_3_0_1"/>
<evidence type="ECO:0000313" key="12">
    <source>
        <dbReference type="Proteomes" id="UP000009022"/>
    </source>
</evidence>
<feature type="transmembrane region" description="Helical" evidence="9">
    <location>
        <begin position="221"/>
        <end position="241"/>
    </location>
</feature>
<dbReference type="SUPFAM" id="SSF53822">
    <property type="entry name" value="Periplasmic binding protein-like I"/>
    <property type="match status" value="1"/>
</dbReference>
<keyword evidence="5 9" id="KW-0472">Membrane</keyword>
<dbReference type="CTD" id="6757238"/>
<evidence type="ECO:0000256" key="5">
    <source>
        <dbReference type="ARBA" id="ARBA00023136"/>
    </source>
</evidence>
<feature type="transmembrane region" description="Helical" evidence="9">
    <location>
        <begin position="185"/>
        <end position="209"/>
    </location>
</feature>
<dbReference type="InterPro" id="IPR017978">
    <property type="entry name" value="GPCR_3_C"/>
</dbReference>
<evidence type="ECO:0000256" key="7">
    <source>
        <dbReference type="ARBA" id="ARBA00023180"/>
    </source>
</evidence>
<proteinExistence type="predicted"/>
<accession>B3S760</accession>
<dbReference type="Gene3D" id="3.40.50.2300">
    <property type="match status" value="2"/>
</dbReference>
<reference evidence="11 12" key="1">
    <citation type="journal article" date="2008" name="Nature">
        <title>The Trichoplax genome and the nature of placozoans.</title>
        <authorList>
            <person name="Srivastava M."/>
            <person name="Begovic E."/>
            <person name="Chapman J."/>
            <person name="Putnam N.H."/>
            <person name="Hellsten U."/>
            <person name="Kawashima T."/>
            <person name="Kuo A."/>
            <person name="Mitros T."/>
            <person name="Salamov A."/>
            <person name="Carpenter M.L."/>
            <person name="Signorovitch A.Y."/>
            <person name="Moreno M.A."/>
            <person name="Kamm K."/>
            <person name="Grimwood J."/>
            <person name="Schmutz J."/>
            <person name="Shapiro H."/>
            <person name="Grigoriev I.V."/>
            <person name="Buss L.W."/>
            <person name="Schierwater B."/>
            <person name="Dellaporta S.L."/>
            <person name="Rokhsar D.S."/>
        </authorList>
    </citation>
    <scope>NUCLEOTIDE SEQUENCE [LARGE SCALE GENOMIC DNA]</scope>
    <source>
        <strain evidence="11 12">Grell-BS-1999</strain>
    </source>
</reference>
<dbReference type="Proteomes" id="UP000009022">
    <property type="component" value="Unassembled WGS sequence"/>
</dbReference>
<evidence type="ECO:0000256" key="2">
    <source>
        <dbReference type="ARBA" id="ARBA00022692"/>
    </source>
</evidence>
<evidence type="ECO:0000256" key="1">
    <source>
        <dbReference type="ARBA" id="ARBA00004141"/>
    </source>
</evidence>
<dbReference type="KEGG" id="tad:TRIADDRAFT_60050"/>
<dbReference type="GO" id="GO:0038039">
    <property type="term" value="C:G protein-coupled receptor heterodimeric complex"/>
    <property type="evidence" value="ECO:0000318"/>
    <property type="project" value="GO_Central"/>
</dbReference>
<keyword evidence="7" id="KW-0325">Glycoprotein</keyword>
<dbReference type="EMBL" id="DS985253">
    <property type="protein sequence ID" value="EDV21425.1"/>
    <property type="molecule type" value="Genomic_DNA"/>
</dbReference>
<feature type="transmembrane region" description="Helical" evidence="9">
    <location>
        <begin position="394"/>
        <end position="415"/>
    </location>
</feature>
<evidence type="ECO:0000259" key="10">
    <source>
        <dbReference type="PROSITE" id="PS50259"/>
    </source>
</evidence>
<dbReference type="PROSITE" id="PS50259">
    <property type="entry name" value="G_PROTEIN_RECEP_F3_4"/>
    <property type="match status" value="1"/>
</dbReference>
<keyword evidence="12" id="KW-1185">Reference proteome</keyword>
<dbReference type="eggNOG" id="KOG1055">
    <property type="taxonomic scope" value="Eukaryota"/>
</dbReference>
<dbReference type="STRING" id="10228.B3S760"/>
<dbReference type="PhylomeDB" id="B3S760"/>
<dbReference type="PANTHER" id="PTHR10519:SF79">
    <property type="entry name" value="RECEPTOR LIGAND BINDING REGION DOMAIN-CONTAINING PROTEIN"/>
    <property type="match status" value="1"/>
</dbReference>
<feature type="transmembrane region" description="Helical" evidence="9">
    <location>
        <begin position="356"/>
        <end position="378"/>
    </location>
</feature>
<keyword evidence="4" id="KW-0297">G-protein coupled receptor</keyword>
<dbReference type="PANTHER" id="PTHR10519">
    <property type="entry name" value="GABA-B RECEPTOR"/>
    <property type="match status" value="1"/>
</dbReference>
<sequence length="516" mass="58154">MFGGFQDGFAQTGGEIPTELIIVVRTKYLKLSGITHFTLPHPFILLLIQQLFPASGFADKVGAIYDAVWSLALGLHRTERYLKNINSSLEHFTYDNDLIRSAFVKEISNLSFYGVTGPISFKKGNSRLGNVIIWQLQDSLRKVAFYDIENNKISIENDSLKWPGGKPPQDRLIVIVVIKTIPKALFIPFSILNCLGIIFSLIIMVFIAVKRRNRYIKMSSPNLNYFILFGCILCYISVIVNGMDAGIVGVKNRKHTCIAEIWLLSLGFTIAFGSVMLKTWRIYKIFTNVAKLKLIIKDLQLIIRLGQLLLVDILILILWNIIDPISTNDVDVGVKIHNHKEIIRDRIQVCTSTNSIVWLIAILAYKSAMLLFGVSLAWRTRKVSIETLNDSRSLVLTIYNIFVLSFTGVTVGMVSNNTYDIGFALKAAFIILCTTSSICLVFIPKLLQVRINPTLPSATTKTDNKFSNNMLSTSISGEAQLEVRKLRLIIREKLSSMEMLFHILEDNTFNTNDIIC</sequence>
<keyword evidence="3 9" id="KW-1133">Transmembrane helix</keyword>
<gene>
    <name evidence="11" type="ORF">TRIADDRAFT_60050</name>
</gene>
<keyword evidence="6" id="KW-0675">Receptor</keyword>
<evidence type="ECO:0000256" key="6">
    <source>
        <dbReference type="ARBA" id="ARBA00023170"/>
    </source>
</evidence>
<dbReference type="GO" id="GO:0007214">
    <property type="term" value="P:gamma-aminobutyric acid signaling pathway"/>
    <property type="evidence" value="ECO:0000318"/>
    <property type="project" value="GO_Central"/>
</dbReference>
<dbReference type="GO" id="GO:0004965">
    <property type="term" value="F:G protein-coupled GABA receptor activity"/>
    <property type="evidence" value="ECO:0000318"/>
    <property type="project" value="GO_Central"/>
</dbReference>
<evidence type="ECO:0000256" key="3">
    <source>
        <dbReference type="ARBA" id="ARBA00022989"/>
    </source>
</evidence>
<dbReference type="InterPro" id="IPR002455">
    <property type="entry name" value="GPCR3_GABA-B"/>
</dbReference>
<dbReference type="Pfam" id="PF01094">
    <property type="entry name" value="ANF_receptor"/>
    <property type="match status" value="1"/>
</dbReference>
<dbReference type="Pfam" id="PF00003">
    <property type="entry name" value="7tm_3"/>
    <property type="match status" value="1"/>
</dbReference>
<feature type="transmembrane region" description="Helical" evidence="9">
    <location>
        <begin position="261"/>
        <end position="280"/>
    </location>
</feature>